<keyword evidence="3" id="KW-0732">Signal</keyword>
<evidence type="ECO:0000256" key="3">
    <source>
        <dbReference type="SAM" id="SignalP"/>
    </source>
</evidence>
<evidence type="ECO:0000256" key="1">
    <source>
        <dbReference type="SAM" id="Coils"/>
    </source>
</evidence>
<organism evidence="4 5">
    <name type="scientific">Parastrongyloides trichosuri</name>
    <name type="common">Possum-specific nematode worm</name>
    <dbReference type="NCBI Taxonomy" id="131310"/>
    <lineage>
        <taxon>Eukaryota</taxon>
        <taxon>Metazoa</taxon>
        <taxon>Ecdysozoa</taxon>
        <taxon>Nematoda</taxon>
        <taxon>Chromadorea</taxon>
        <taxon>Rhabditida</taxon>
        <taxon>Tylenchina</taxon>
        <taxon>Panagrolaimomorpha</taxon>
        <taxon>Strongyloidoidea</taxon>
        <taxon>Strongyloididae</taxon>
        <taxon>Parastrongyloides</taxon>
    </lineage>
</organism>
<evidence type="ECO:0000313" key="4">
    <source>
        <dbReference type="Proteomes" id="UP000038045"/>
    </source>
</evidence>
<feature type="compositionally biased region" description="Low complexity" evidence="2">
    <location>
        <begin position="33"/>
        <end position="43"/>
    </location>
</feature>
<dbReference type="WBParaSite" id="PTRK_0001596550.1">
    <property type="protein sequence ID" value="PTRK_0001596550.1"/>
    <property type="gene ID" value="PTRK_0001596550"/>
</dbReference>
<dbReference type="Proteomes" id="UP000038045">
    <property type="component" value="Unplaced"/>
</dbReference>
<feature type="compositionally biased region" description="Basic residues" evidence="2">
    <location>
        <begin position="23"/>
        <end position="32"/>
    </location>
</feature>
<feature type="chain" id="PRO_5005892574" evidence="3">
    <location>
        <begin position="21"/>
        <end position="116"/>
    </location>
</feature>
<evidence type="ECO:0000256" key="2">
    <source>
        <dbReference type="SAM" id="MobiDB-lite"/>
    </source>
</evidence>
<feature type="signal peptide" evidence="3">
    <location>
        <begin position="1"/>
        <end position="20"/>
    </location>
</feature>
<keyword evidence="4" id="KW-1185">Reference proteome</keyword>
<proteinExistence type="predicted"/>
<protein>
    <submittedName>
        <fullName evidence="5">Uncharacterized protein</fullName>
    </submittedName>
</protein>
<reference evidence="5" key="1">
    <citation type="submission" date="2017-02" db="UniProtKB">
        <authorList>
            <consortium name="WormBaseParasite"/>
        </authorList>
    </citation>
    <scope>IDENTIFICATION</scope>
</reference>
<evidence type="ECO:0000313" key="5">
    <source>
        <dbReference type="WBParaSite" id="PTRK_0001596550.1"/>
    </source>
</evidence>
<name>A0A0N5A2V3_PARTI</name>
<dbReference type="AlphaFoldDB" id="A0A0N5A2V3"/>
<feature type="region of interest" description="Disordered" evidence="2">
    <location>
        <begin position="23"/>
        <end position="43"/>
    </location>
</feature>
<sequence length="116" mass="13483">MKKIFILFFIFAFIIAISLSKSPRKVTPKKRPSTTTTKKPSASVKIKRLEKKLKSCMMDVSDLNKKYKESTDELLELNRDNNKLTLLYNTCRKNRTILENWVKTNCPVTTLPTMKP</sequence>
<feature type="coiled-coil region" evidence="1">
    <location>
        <begin position="46"/>
        <end position="87"/>
    </location>
</feature>
<accession>A0A0N5A2V3</accession>
<keyword evidence="1" id="KW-0175">Coiled coil</keyword>